<dbReference type="SUPFAM" id="SSF50447">
    <property type="entry name" value="Translation proteins"/>
    <property type="match status" value="1"/>
</dbReference>
<reference evidence="10 11" key="2">
    <citation type="submission" date="2024-02" db="EMBL/GenBank/DDBJ databases">
        <title>The Genome Sequence of Enterococcus sp. DIV0159.</title>
        <authorList>
            <person name="Earl A."/>
            <person name="Manson A."/>
            <person name="Gilmore M."/>
            <person name="Sanders J."/>
            <person name="Shea T."/>
            <person name="Howe W."/>
            <person name="Livny J."/>
            <person name="Cuomo C."/>
            <person name="Neafsey D."/>
            <person name="Birren B."/>
        </authorList>
    </citation>
    <scope>NUCLEOTIDE SEQUENCE [LARGE SCALE GENOMIC DNA]</scope>
    <source>
        <strain evidence="10 11">665A</strain>
    </source>
</reference>
<keyword evidence="3" id="KW-0963">Cytoplasm</keyword>
<dbReference type="CDD" id="cd15491">
    <property type="entry name" value="selB_III"/>
    <property type="match status" value="1"/>
</dbReference>
<dbReference type="InterPro" id="IPR036390">
    <property type="entry name" value="WH_DNA-bd_sf"/>
</dbReference>
<dbReference type="RefSeq" id="WP_207702723.1">
    <property type="nucleotide sequence ID" value="NZ_JAFREL020000003.1"/>
</dbReference>
<dbReference type="SUPFAM" id="SSF50465">
    <property type="entry name" value="EF-Tu/eEF-1alpha/eIF2-gamma C-terminal domain"/>
    <property type="match status" value="1"/>
</dbReference>
<dbReference type="Pfam" id="PF03144">
    <property type="entry name" value="GTP_EFTU_D2"/>
    <property type="match status" value="1"/>
</dbReference>
<evidence type="ECO:0000313" key="10">
    <source>
        <dbReference type="EMBL" id="MEO1771458.1"/>
    </source>
</evidence>
<dbReference type="InterPro" id="IPR015190">
    <property type="entry name" value="Elong_fac_SelB-wing-hlx_typ-2"/>
</dbReference>
<keyword evidence="4" id="KW-0547">Nucleotide-binding</keyword>
<dbReference type="InterPro" id="IPR031157">
    <property type="entry name" value="G_TR_CS"/>
</dbReference>
<feature type="domain" description="Tr-type G" evidence="9">
    <location>
        <begin position="1"/>
        <end position="172"/>
    </location>
</feature>
<dbReference type="InterPro" id="IPR004161">
    <property type="entry name" value="EFTu-like_2"/>
</dbReference>
<dbReference type="InterPro" id="IPR004535">
    <property type="entry name" value="Transl_elong_SelB"/>
</dbReference>
<dbReference type="InterPro" id="IPR005225">
    <property type="entry name" value="Small_GTP-bd"/>
</dbReference>
<comment type="caution">
    <text evidence="10">The sequence shown here is derived from an EMBL/GenBank/DDBJ whole genome shotgun (WGS) entry which is preliminary data.</text>
</comment>
<keyword evidence="11" id="KW-1185">Reference proteome</keyword>
<evidence type="ECO:0000256" key="2">
    <source>
        <dbReference type="ARBA" id="ARBA00015953"/>
    </source>
</evidence>
<dbReference type="PRINTS" id="PR00315">
    <property type="entry name" value="ELONGATNFCT"/>
</dbReference>
<dbReference type="PANTHER" id="PTHR43721">
    <property type="entry name" value="ELONGATION FACTOR TU-RELATED"/>
    <property type="match status" value="1"/>
</dbReference>
<dbReference type="CDD" id="cd03696">
    <property type="entry name" value="SelB_II"/>
    <property type="match status" value="1"/>
</dbReference>
<dbReference type="EMBL" id="JAFREL020000003">
    <property type="protein sequence ID" value="MEO1771458.1"/>
    <property type="molecule type" value="Genomic_DNA"/>
</dbReference>
<evidence type="ECO:0000256" key="4">
    <source>
        <dbReference type="ARBA" id="ARBA00022741"/>
    </source>
</evidence>
<evidence type="ECO:0000256" key="1">
    <source>
        <dbReference type="ARBA" id="ARBA00004496"/>
    </source>
</evidence>
<dbReference type="InterPro" id="IPR057335">
    <property type="entry name" value="Beta-barrel_SelB"/>
</dbReference>
<evidence type="ECO:0000256" key="3">
    <source>
        <dbReference type="ARBA" id="ARBA00022490"/>
    </source>
</evidence>
<gene>
    <name evidence="10" type="ORF">JZO67_003439</name>
</gene>
<protein>
    <recommendedName>
        <fullName evidence="2">Selenocysteine-specific elongation factor</fullName>
    </recommendedName>
    <alternativeName>
        <fullName evidence="8">SelB translation factor</fullName>
    </alternativeName>
</protein>
<evidence type="ECO:0000259" key="9">
    <source>
        <dbReference type="PROSITE" id="PS51722"/>
    </source>
</evidence>
<dbReference type="InterPro" id="IPR015191">
    <property type="entry name" value="SelB_WHD4"/>
</dbReference>
<dbReference type="PANTHER" id="PTHR43721:SF22">
    <property type="entry name" value="ELONGATION FACTOR TU, MITOCHONDRIAL"/>
    <property type="match status" value="1"/>
</dbReference>
<dbReference type="InterPro" id="IPR036388">
    <property type="entry name" value="WH-like_DNA-bd_sf"/>
</dbReference>
<accession>A0ABV0ES39</accession>
<dbReference type="InterPro" id="IPR027417">
    <property type="entry name" value="P-loop_NTPase"/>
</dbReference>
<proteinExistence type="predicted"/>
<dbReference type="Pfam" id="PF25461">
    <property type="entry name" value="Beta-barrel_SelB"/>
    <property type="match status" value="1"/>
</dbReference>
<evidence type="ECO:0000256" key="5">
    <source>
        <dbReference type="ARBA" id="ARBA00022917"/>
    </source>
</evidence>
<dbReference type="CDD" id="cd04171">
    <property type="entry name" value="SelB"/>
    <property type="match status" value="1"/>
</dbReference>
<dbReference type="Pfam" id="PF00009">
    <property type="entry name" value="GTP_EFTU"/>
    <property type="match status" value="1"/>
</dbReference>
<keyword evidence="10" id="KW-0251">Elongation factor</keyword>
<dbReference type="InterPro" id="IPR009000">
    <property type="entry name" value="Transl_B-barrel_sf"/>
</dbReference>
<evidence type="ECO:0000256" key="7">
    <source>
        <dbReference type="ARBA" id="ARBA00025526"/>
    </source>
</evidence>
<reference evidence="10 11" key="1">
    <citation type="submission" date="2021-03" db="EMBL/GenBank/DDBJ databases">
        <authorList>
            <person name="Gilmore M.S."/>
            <person name="Schwartzman J."/>
            <person name="Van Tyne D."/>
            <person name="Martin M."/>
            <person name="Earl A.M."/>
            <person name="Manson A.L."/>
            <person name="Straub T."/>
            <person name="Salamzade R."/>
            <person name="Saavedra J."/>
            <person name="Lebreton F."/>
            <person name="Prichula J."/>
            <person name="Schaufler K."/>
            <person name="Gaca A."/>
            <person name="Sgardioli B."/>
            <person name="Wagenaar J."/>
            <person name="Strong T."/>
        </authorList>
    </citation>
    <scope>NUCLEOTIDE SEQUENCE [LARGE SCALE GENOMIC DNA]</scope>
    <source>
        <strain evidence="10 11">665A</strain>
    </source>
</reference>
<comment type="function">
    <text evidence="7">Translation factor necessary for the incorporation of selenocysteine into proteins. It probably replaces EF-Tu for the insertion of selenocysteine directed by the UGA codon. SelB binds GTP and GDP.</text>
</comment>
<evidence type="ECO:0000256" key="8">
    <source>
        <dbReference type="ARBA" id="ARBA00031615"/>
    </source>
</evidence>
<dbReference type="SUPFAM" id="SSF46785">
    <property type="entry name" value="Winged helix' DNA-binding domain"/>
    <property type="match status" value="2"/>
</dbReference>
<dbReference type="Gene3D" id="3.40.50.300">
    <property type="entry name" value="P-loop containing nucleotide triphosphate hydrolases"/>
    <property type="match status" value="1"/>
</dbReference>
<dbReference type="Gene3D" id="1.10.10.10">
    <property type="entry name" value="Winged helix-like DNA-binding domain superfamily/Winged helix DNA-binding domain"/>
    <property type="match status" value="1"/>
</dbReference>
<dbReference type="Gene3D" id="2.40.30.10">
    <property type="entry name" value="Translation factors"/>
    <property type="match status" value="1"/>
</dbReference>
<keyword evidence="5" id="KW-0648">Protein biosynthesis</keyword>
<dbReference type="Pfam" id="PF09106">
    <property type="entry name" value="WHD_2nd_SelB"/>
    <property type="match status" value="1"/>
</dbReference>
<dbReference type="InterPro" id="IPR050055">
    <property type="entry name" value="EF-Tu_GTPase"/>
</dbReference>
<dbReference type="Proteomes" id="UP000664357">
    <property type="component" value="Unassembled WGS sequence"/>
</dbReference>
<dbReference type="NCBIfam" id="TIGR00231">
    <property type="entry name" value="small_GTP"/>
    <property type="match status" value="1"/>
</dbReference>
<organism evidence="10 11">
    <name type="scientific">Candidatus Enterococcus ferrettii</name>
    <dbReference type="NCBI Taxonomy" id="2815324"/>
    <lineage>
        <taxon>Bacteria</taxon>
        <taxon>Bacillati</taxon>
        <taxon>Bacillota</taxon>
        <taxon>Bacilli</taxon>
        <taxon>Lactobacillales</taxon>
        <taxon>Enterococcaceae</taxon>
        <taxon>Enterococcus</taxon>
    </lineage>
</organism>
<sequence length="633" mass="71218">MANIVIGTAGHIDHGKTTLIKALTGIETDTTKEEKKRGMSINLGFAYLDLSNHQRVGIVDVPGHEKFIKNMVAGLPGINLVLLVIDAAEGIMPQTKEHIDILTLLGIQDFLVVLTKVDTVDPELKELVVEDIRDQLADTPLAEVEIIETDAVSGTGIEKLLTAIQVRSEELSEKSSTGIARLNIDRVFSVKGFGTVITGTLLDGTVQLGEELFVYPSGKKVRVRNIQVHEQDVQQAQAGQRTALNLANISKDELERGDVLSASESLQPTWMLDVKVKCLPEVEMGIGLWDRVRLLIGTREVMARTVPLGTEWIKPGTEGFLQLRLEDQVAVRERDHFILRSYSPMHTIAGGEVLDAAPTKHRRFKVEILESLKAKEAGSIEEIILDFMNNKKQPFTTSKELHEYLGQSIEELQPLLKEMVIDQQIIDTKSGYLAQSSYQALQEKAIGILNDYHKKHRLRLGMPVEEFRSRMRNHLTEKELSALIRLLIESEVVKEQQDKLAVAEFTVTFNKYQQLAKEKIETELAKNGHTPVKKDALYGLDKNAEEVLEALNGDSFIFLTHEYVLSANIYWQAVQKVRKTIQEQEQMTLADFRDMTNSSRKSSMLILEYMDKQEITKRVENYRILGASKETGE</sequence>
<dbReference type="NCBIfam" id="TIGR00475">
    <property type="entry name" value="selB"/>
    <property type="match status" value="1"/>
</dbReference>
<dbReference type="PROSITE" id="PS51722">
    <property type="entry name" value="G_TR_2"/>
    <property type="match status" value="1"/>
</dbReference>
<dbReference type="PROSITE" id="PS00301">
    <property type="entry name" value="G_TR_1"/>
    <property type="match status" value="1"/>
</dbReference>
<evidence type="ECO:0000256" key="6">
    <source>
        <dbReference type="ARBA" id="ARBA00023134"/>
    </source>
</evidence>
<dbReference type="SUPFAM" id="SSF52540">
    <property type="entry name" value="P-loop containing nucleoside triphosphate hydrolases"/>
    <property type="match status" value="1"/>
</dbReference>
<keyword evidence="6" id="KW-0342">GTP-binding</keyword>
<name>A0ABV0ES39_9ENTE</name>
<dbReference type="InterPro" id="IPR000795">
    <property type="entry name" value="T_Tr_GTP-bd_dom"/>
</dbReference>
<comment type="subcellular location">
    <subcellularLocation>
        <location evidence="1">Cytoplasm</location>
    </subcellularLocation>
</comment>
<dbReference type="GO" id="GO:0003746">
    <property type="term" value="F:translation elongation factor activity"/>
    <property type="evidence" value="ECO:0007669"/>
    <property type="project" value="UniProtKB-KW"/>
</dbReference>
<dbReference type="Pfam" id="PF09107">
    <property type="entry name" value="WHD_3rd_SelB"/>
    <property type="match status" value="1"/>
</dbReference>
<dbReference type="InterPro" id="IPR009001">
    <property type="entry name" value="Transl_elong_EF1A/Init_IF2_C"/>
</dbReference>
<dbReference type="Gene3D" id="1.10.10.2770">
    <property type="match status" value="1"/>
</dbReference>
<evidence type="ECO:0000313" key="11">
    <source>
        <dbReference type="Proteomes" id="UP000664357"/>
    </source>
</evidence>